<keyword evidence="2" id="KW-1185">Reference proteome</keyword>
<dbReference type="AlphaFoldDB" id="A0A554SPY7"/>
<name>A0A554SPY7_9ACTN</name>
<proteinExistence type="predicted"/>
<dbReference type="Proteomes" id="UP000316988">
    <property type="component" value="Unassembled WGS sequence"/>
</dbReference>
<evidence type="ECO:0000313" key="1">
    <source>
        <dbReference type="EMBL" id="TSD68404.1"/>
    </source>
</evidence>
<dbReference type="EMBL" id="VLNT01000001">
    <property type="protein sequence ID" value="TSD68404.1"/>
    <property type="molecule type" value="Genomic_DNA"/>
</dbReference>
<dbReference type="Pfam" id="PF19741">
    <property type="entry name" value="DUF6230"/>
    <property type="match status" value="1"/>
</dbReference>
<sequence>MQGMVAATISSAGGFDLDTSLSADALKVRPGQTQVGDADTGKETIFAETENARADGLTVKSPTVNLPLVQGVHLEIASTDSNIGLGNVALNAATLRTPNGASLNNVTLGQAQSRSGFSDTSQASGYDATGFSLVSGESTLNNISAKAYAVTLGGLSLNNLSLSVKRS</sequence>
<gene>
    <name evidence="1" type="ORF">FNM00_02105</name>
</gene>
<comment type="caution">
    <text evidence="1">The sequence shown here is derived from an EMBL/GenBank/DDBJ whole genome shotgun (WGS) entry which is preliminary data.</text>
</comment>
<protein>
    <submittedName>
        <fullName evidence="1">Uncharacterized protein</fullName>
    </submittedName>
</protein>
<accession>A0A554SPY7</accession>
<dbReference type="InterPro" id="IPR046198">
    <property type="entry name" value="DUF6230"/>
</dbReference>
<organism evidence="1 2">
    <name type="scientific">Aeromicrobium piscarium</name>
    <dbReference type="NCBI Taxonomy" id="2590901"/>
    <lineage>
        <taxon>Bacteria</taxon>
        <taxon>Bacillati</taxon>
        <taxon>Actinomycetota</taxon>
        <taxon>Actinomycetes</taxon>
        <taxon>Propionibacteriales</taxon>
        <taxon>Nocardioidaceae</taxon>
        <taxon>Aeromicrobium</taxon>
    </lineage>
</organism>
<reference evidence="1 2" key="1">
    <citation type="submission" date="2019-07" db="EMBL/GenBank/DDBJ databases">
        <authorList>
            <person name="Zhao L.H."/>
        </authorList>
    </citation>
    <scope>NUCLEOTIDE SEQUENCE [LARGE SCALE GENOMIC DNA]</scope>
    <source>
        <strain evidence="1 2">Co35</strain>
    </source>
</reference>
<evidence type="ECO:0000313" key="2">
    <source>
        <dbReference type="Proteomes" id="UP000316988"/>
    </source>
</evidence>